<dbReference type="PROSITE" id="PS01137">
    <property type="entry name" value="TATD_1"/>
    <property type="match status" value="1"/>
</dbReference>
<dbReference type="GO" id="GO:0016810">
    <property type="term" value="F:hydrolase activity, acting on carbon-nitrogen (but not peptide) bonds"/>
    <property type="evidence" value="ECO:0007669"/>
    <property type="project" value="InterPro"/>
</dbReference>
<organism evidence="2 3">
    <name type="scientific">Thermosphaera chiliense</name>
    <dbReference type="NCBI Taxonomy" id="3402707"/>
    <lineage>
        <taxon>Archaea</taxon>
        <taxon>Thermoproteota</taxon>
        <taxon>Thermoprotei</taxon>
        <taxon>Desulfurococcales</taxon>
        <taxon>Desulfurococcaceae</taxon>
        <taxon>Thermosphaera</taxon>
    </lineage>
</organism>
<evidence type="ECO:0000259" key="1">
    <source>
        <dbReference type="Pfam" id="PF07969"/>
    </source>
</evidence>
<dbReference type="Proteomes" id="UP000593766">
    <property type="component" value="Chromosome"/>
</dbReference>
<dbReference type="EMBL" id="CP063144">
    <property type="protein sequence ID" value="QOR94122.1"/>
    <property type="molecule type" value="Genomic_DNA"/>
</dbReference>
<dbReference type="Gene3D" id="3.20.20.140">
    <property type="entry name" value="Metal-dependent hydrolases"/>
    <property type="match status" value="1"/>
</dbReference>
<dbReference type="PANTHER" id="PTHR22642">
    <property type="entry name" value="IMIDAZOLONEPROPIONASE"/>
    <property type="match status" value="1"/>
</dbReference>
<dbReference type="RefSeq" id="WP_193435924.1">
    <property type="nucleotide sequence ID" value="NZ_CP063144.1"/>
</dbReference>
<keyword evidence="3" id="KW-1185">Reference proteome</keyword>
<dbReference type="AlphaFoldDB" id="A0A7M1USS2"/>
<dbReference type="OrthoDB" id="8791at2157"/>
<reference evidence="2 3" key="1">
    <citation type="submission" date="2020-10" db="EMBL/GenBank/DDBJ databases">
        <title>Complete genome sequence of Thermosphaera aggregans strain 3507.</title>
        <authorList>
            <person name="Zayulina K.S."/>
            <person name="Elcheninov A.G."/>
            <person name="Toshchakov S.V."/>
            <person name="Kublanov I.V."/>
            <person name="Kochetkova T.V."/>
        </authorList>
    </citation>
    <scope>NUCLEOTIDE SEQUENCE [LARGE SCALE GENOMIC DNA]</scope>
    <source>
        <strain evidence="2 3">3507</strain>
    </source>
</reference>
<dbReference type="KEGG" id="tcs:IMZ38_05665"/>
<name>A0A7M1USS2_9CREN</name>
<dbReference type="Gene3D" id="2.30.40.10">
    <property type="entry name" value="Urease, subunit C, domain 1"/>
    <property type="match status" value="1"/>
</dbReference>
<gene>
    <name evidence="2" type="ORF">IMZ38_05665</name>
</gene>
<accession>A0A7M1USS2</accession>
<proteinExistence type="predicted"/>
<evidence type="ECO:0000313" key="3">
    <source>
        <dbReference type="Proteomes" id="UP000593766"/>
    </source>
</evidence>
<dbReference type="InterPro" id="IPR032466">
    <property type="entry name" value="Metal_Hydrolase"/>
</dbReference>
<dbReference type="InterPro" id="IPR013108">
    <property type="entry name" value="Amidohydro_3"/>
</dbReference>
<protein>
    <submittedName>
        <fullName evidence="2">Amidohydrolase family protein</fullName>
    </submittedName>
</protein>
<dbReference type="InterPro" id="IPR011059">
    <property type="entry name" value="Metal-dep_hydrolase_composite"/>
</dbReference>
<dbReference type="SUPFAM" id="SSF51556">
    <property type="entry name" value="Metallo-dependent hydrolases"/>
    <property type="match status" value="1"/>
</dbReference>
<dbReference type="GeneID" id="59454885"/>
<sequence>MKLIASEQGIYLLFKPLVKTEAIIVHQDQVVAAGSYEKLSTMPGISEETVFKKPLGPGFVDSHLHLDSLGFEALTKELHGRNIPSILEELKHYSRKIGEWKISGRLNPIYLEEGRMPVRSEIDKYLGNDPVLIVHQSGHVGVLNTLGVERALTILGNSEGLDVETGYIYESSLWKLLAHIRSQAGEGELAEAFSKGFEILQSNGVSAIGLAGIRLKELEALLEFYKREKVAVRTYAYVLVDELINKREELRKVLSQEYPRGLSVRGIKILIDGALGPRTALLRNDYSDAPGVRGMCNVSMDTIKEALKFSEENGLQLAMHAIGDAALDIALDALKSSANPGVHRIEHASLVRDDQLEPIKALKPIIVVQPRFILSDKWILSRVGQGRIRWVYRFKTLSRITTLVLSTDSPVEPVAPFETIYAAITRGLRDGIEYGYDHSSEALSILEALDSYTRGGAYALRDERLGCLLPGCYGDIVEYSEDPLKVKNIGEIRNINARLVSS</sequence>
<dbReference type="PANTHER" id="PTHR22642:SF2">
    <property type="entry name" value="PROTEIN LONG AFTER FAR-RED 3"/>
    <property type="match status" value="1"/>
</dbReference>
<dbReference type="SUPFAM" id="SSF51338">
    <property type="entry name" value="Composite domain of metallo-dependent hydrolases"/>
    <property type="match status" value="1"/>
</dbReference>
<dbReference type="InterPro" id="IPR018228">
    <property type="entry name" value="DNase_TatD-rel_CS"/>
</dbReference>
<feature type="domain" description="Amidohydrolase 3" evidence="1">
    <location>
        <begin position="57"/>
        <end position="487"/>
    </location>
</feature>
<dbReference type="Pfam" id="PF07969">
    <property type="entry name" value="Amidohydro_3"/>
    <property type="match status" value="1"/>
</dbReference>
<evidence type="ECO:0000313" key="2">
    <source>
        <dbReference type="EMBL" id="QOR94122.1"/>
    </source>
</evidence>
<dbReference type="Gene3D" id="3.10.310.70">
    <property type="match status" value="1"/>
</dbReference>
<keyword evidence="2" id="KW-0378">Hydrolase</keyword>